<proteinExistence type="predicted"/>
<organism evidence="2 3">
    <name type="scientific">Mucilaginibacter pankratovii</name>
    <dbReference type="NCBI Taxonomy" id="2772110"/>
    <lineage>
        <taxon>Bacteria</taxon>
        <taxon>Pseudomonadati</taxon>
        <taxon>Bacteroidota</taxon>
        <taxon>Sphingobacteriia</taxon>
        <taxon>Sphingobacteriales</taxon>
        <taxon>Sphingobacteriaceae</taxon>
        <taxon>Mucilaginibacter</taxon>
    </lineage>
</organism>
<name>A0ABR7WP19_9SPHI</name>
<keyword evidence="3" id="KW-1185">Reference proteome</keyword>
<reference evidence="2 3" key="1">
    <citation type="submission" date="2020-09" db="EMBL/GenBank/DDBJ databases">
        <title>Novel species of Mucilaginibacter isolated from a glacier on the Tibetan Plateau.</title>
        <authorList>
            <person name="Liu Q."/>
            <person name="Xin Y.-H."/>
        </authorList>
    </citation>
    <scope>NUCLEOTIDE SEQUENCE [LARGE SCALE GENOMIC DNA]</scope>
    <source>
        <strain evidence="2 3">ZT4R22</strain>
    </source>
</reference>
<comment type="caution">
    <text evidence="2">The sequence shown here is derived from an EMBL/GenBank/DDBJ whole genome shotgun (WGS) entry which is preliminary data.</text>
</comment>
<feature type="domain" description="N-acetyltransferase" evidence="1">
    <location>
        <begin position="16"/>
        <end position="173"/>
    </location>
</feature>
<accession>A0ABR7WP19</accession>
<dbReference type="EMBL" id="JACWMY010000004">
    <property type="protein sequence ID" value="MBD1364032.1"/>
    <property type="molecule type" value="Genomic_DNA"/>
</dbReference>
<dbReference type="InterPro" id="IPR000182">
    <property type="entry name" value="GNAT_dom"/>
</dbReference>
<dbReference type="Proteomes" id="UP000606600">
    <property type="component" value="Unassembled WGS sequence"/>
</dbReference>
<evidence type="ECO:0000313" key="3">
    <source>
        <dbReference type="Proteomes" id="UP000606600"/>
    </source>
</evidence>
<dbReference type="Pfam" id="PF13302">
    <property type="entry name" value="Acetyltransf_3"/>
    <property type="match status" value="1"/>
</dbReference>
<dbReference type="PROSITE" id="PS51186">
    <property type="entry name" value="GNAT"/>
    <property type="match status" value="1"/>
</dbReference>
<dbReference type="RefSeq" id="WP_191188696.1">
    <property type="nucleotide sequence ID" value="NZ_JACWMY010000004.1"/>
</dbReference>
<dbReference type="InterPro" id="IPR016181">
    <property type="entry name" value="Acyl_CoA_acyltransferase"/>
</dbReference>
<dbReference type="SUPFAM" id="SSF55729">
    <property type="entry name" value="Acyl-CoA N-acyltransferases (Nat)"/>
    <property type="match status" value="1"/>
</dbReference>
<dbReference type="Gene3D" id="3.40.630.30">
    <property type="match status" value="1"/>
</dbReference>
<sequence length="177" mass="20440">MEIFELRSTKLENELIALQLVQETDFDKLFEVAADPLIWELHPAKDRYKKEVFQLYFNDALASESSFLVIDKATGDIIGCTRLYDIRPAQSSVAIGYTFLARKYWGGVYNSAMKGLLMEHVFKVVNNVMFHIAATNIRSQKAIGKLGATKVSEVDFDHYGTKLLHYEYRITKYDYYK</sequence>
<dbReference type="PANTHER" id="PTHR43610">
    <property type="entry name" value="BLL6696 PROTEIN"/>
    <property type="match status" value="1"/>
</dbReference>
<protein>
    <submittedName>
        <fullName evidence="2">GNAT family N-acetyltransferase</fullName>
    </submittedName>
</protein>
<gene>
    <name evidence="2" type="ORF">IDJ77_09445</name>
</gene>
<dbReference type="PANTHER" id="PTHR43610:SF1">
    <property type="entry name" value="N-ACETYLTRANSFERASE DOMAIN-CONTAINING PROTEIN"/>
    <property type="match status" value="1"/>
</dbReference>
<evidence type="ECO:0000313" key="2">
    <source>
        <dbReference type="EMBL" id="MBD1364032.1"/>
    </source>
</evidence>
<evidence type="ECO:0000259" key="1">
    <source>
        <dbReference type="PROSITE" id="PS51186"/>
    </source>
</evidence>